<protein>
    <submittedName>
        <fullName evidence="2">Uncharacterized membrane protein YoaK (UPF0700 family)</fullName>
    </submittedName>
</protein>
<dbReference type="EMBL" id="JAUSRR010000005">
    <property type="protein sequence ID" value="MDP9923970.1"/>
    <property type="molecule type" value="Genomic_DNA"/>
</dbReference>
<sequence length="234" mass="24832">MLALVCGAISAGGLLIVRQQASVQNWDGAAPDIVQRLVPGAFAWMLAGAGSLTLFVAGAATIGVLIARAQHLRLHWELAHPLVLEGFLLLLFGALGGVGEWLGEWFLPAVLGILCFGLGMQSAVINTISRSEINTTGRTGILTWLGLELGRWTHRGPAQEGDVDDAHEMPFARLAFHASILGFFVIGCFLGAIAFAIMGYMATIPLAVMVMAPAIPSMLRDRWAADEKTGSKIS</sequence>
<accession>A0AAW8DWP1</accession>
<dbReference type="AlphaFoldDB" id="A0AAW8DWP1"/>
<dbReference type="Proteomes" id="UP001244295">
    <property type="component" value="Unassembled WGS sequence"/>
</dbReference>
<comment type="caution">
    <text evidence="2">The sequence shown here is derived from an EMBL/GenBank/DDBJ whole genome shotgun (WGS) entry which is preliminary data.</text>
</comment>
<organism evidence="2 3">
    <name type="scientific">Variovorax boronicumulans</name>
    <dbReference type="NCBI Taxonomy" id="436515"/>
    <lineage>
        <taxon>Bacteria</taxon>
        <taxon>Pseudomonadati</taxon>
        <taxon>Pseudomonadota</taxon>
        <taxon>Betaproteobacteria</taxon>
        <taxon>Burkholderiales</taxon>
        <taxon>Comamonadaceae</taxon>
        <taxon>Variovorax</taxon>
    </lineage>
</organism>
<dbReference type="RefSeq" id="WP_307637049.1">
    <property type="nucleotide sequence ID" value="NZ_JAUSRR010000005.1"/>
</dbReference>
<evidence type="ECO:0000313" key="2">
    <source>
        <dbReference type="EMBL" id="MDP9923970.1"/>
    </source>
</evidence>
<keyword evidence="1" id="KW-1133">Transmembrane helix</keyword>
<name>A0AAW8DWP1_9BURK</name>
<feature type="transmembrane region" description="Helical" evidence="1">
    <location>
        <begin position="78"/>
        <end position="99"/>
    </location>
</feature>
<feature type="transmembrane region" description="Helical" evidence="1">
    <location>
        <begin position="105"/>
        <end position="128"/>
    </location>
</feature>
<dbReference type="InterPro" id="IPR010699">
    <property type="entry name" value="DUF1275"/>
</dbReference>
<feature type="transmembrane region" description="Helical" evidence="1">
    <location>
        <begin position="174"/>
        <end position="194"/>
    </location>
</feature>
<proteinExistence type="predicted"/>
<dbReference type="Pfam" id="PF06912">
    <property type="entry name" value="DUF1275"/>
    <property type="match status" value="1"/>
</dbReference>
<evidence type="ECO:0000256" key="1">
    <source>
        <dbReference type="SAM" id="Phobius"/>
    </source>
</evidence>
<reference evidence="2" key="1">
    <citation type="submission" date="2023-07" db="EMBL/GenBank/DDBJ databases">
        <title>Sorghum-associated microbial communities from plants grown in Nebraska, USA.</title>
        <authorList>
            <person name="Schachtman D."/>
        </authorList>
    </citation>
    <scope>NUCLEOTIDE SEQUENCE</scope>
    <source>
        <strain evidence="2">DS2795</strain>
    </source>
</reference>
<keyword evidence="1" id="KW-0472">Membrane</keyword>
<gene>
    <name evidence="2" type="ORF">J2W25_003002</name>
</gene>
<evidence type="ECO:0000313" key="3">
    <source>
        <dbReference type="Proteomes" id="UP001244295"/>
    </source>
</evidence>
<keyword evidence="1" id="KW-0812">Transmembrane</keyword>
<feature type="transmembrane region" description="Helical" evidence="1">
    <location>
        <begin position="41"/>
        <end position="66"/>
    </location>
</feature>